<feature type="region of interest" description="Disordered" evidence="1">
    <location>
        <begin position="310"/>
        <end position="347"/>
    </location>
</feature>
<feature type="compositionally biased region" description="Polar residues" evidence="1">
    <location>
        <begin position="334"/>
        <end position="347"/>
    </location>
</feature>
<dbReference type="PANTHER" id="PTHR31680:SF4">
    <property type="entry name" value="LONGIFOLIA PROTEIN"/>
    <property type="match status" value="1"/>
</dbReference>
<dbReference type="AlphaFoldDB" id="A0A3S3MGV9"/>
<feature type="compositionally biased region" description="Basic and acidic residues" evidence="1">
    <location>
        <begin position="310"/>
        <end position="333"/>
    </location>
</feature>
<evidence type="ECO:0000256" key="1">
    <source>
        <dbReference type="SAM" id="MobiDB-lite"/>
    </source>
</evidence>
<name>A0A3S3MGV9_9MAGN</name>
<evidence type="ECO:0000313" key="3">
    <source>
        <dbReference type="Proteomes" id="UP000283530"/>
    </source>
</evidence>
<reference evidence="2 3" key="1">
    <citation type="journal article" date="2019" name="Nat. Plants">
        <title>Stout camphor tree genome fills gaps in understanding of flowering plant genome evolution.</title>
        <authorList>
            <person name="Chaw S.M."/>
            <person name="Liu Y.C."/>
            <person name="Wu Y.W."/>
            <person name="Wang H.Y."/>
            <person name="Lin C.I."/>
            <person name="Wu C.S."/>
            <person name="Ke H.M."/>
            <person name="Chang L.Y."/>
            <person name="Hsu C.Y."/>
            <person name="Yang H.T."/>
            <person name="Sudianto E."/>
            <person name="Hsu M.H."/>
            <person name="Wu K.P."/>
            <person name="Wang L.N."/>
            <person name="Leebens-Mack J.H."/>
            <person name="Tsai I.J."/>
        </authorList>
    </citation>
    <scope>NUCLEOTIDE SEQUENCE [LARGE SCALE GENOMIC DNA]</scope>
    <source>
        <strain evidence="3">cv. Chaw 1501</strain>
        <tissue evidence="2">Young leaves</tissue>
    </source>
</reference>
<organism evidence="2 3">
    <name type="scientific">Cinnamomum micranthum f. kanehirae</name>
    <dbReference type="NCBI Taxonomy" id="337451"/>
    <lineage>
        <taxon>Eukaryota</taxon>
        <taxon>Viridiplantae</taxon>
        <taxon>Streptophyta</taxon>
        <taxon>Embryophyta</taxon>
        <taxon>Tracheophyta</taxon>
        <taxon>Spermatophyta</taxon>
        <taxon>Magnoliopsida</taxon>
        <taxon>Magnoliidae</taxon>
        <taxon>Laurales</taxon>
        <taxon>Lauraceae</taxon>
        <taxon>Cinnamomum</taxon>
    </lineage>
</organism>
<sequence length="473" mass="54164">MINNAYVNCNSGCHSPSSQDSIVFCDVIKDFIYGGRWSSVENTNRELADHVLMHKDFLKPLQQPQSRDGTYVAGIGRKLRMSMGNESPRIQDKLIEASNCHGNARELLRSSCEVSSGSLFPALLHTRRFSYDGQDIPRTSSVSRETSKSVMKLKEFPRLSLYSMECSMRSSNYNSKTNRILEDLKQSSIERSFQQWGLKYEVLELSEGGSPRRIKESRQNQSPQSQRSSSKGHVSPRRRNSEVTKPILSSTSQIETARSRQRDRSCSPRRTAFRIQDMHWFEELEFQQSSRDQRALKHILKATEVKGSIDTKGAEASDHVSHKNYDSHNKDNFDQSPNSENMQNSKNYRLIASPPRRTNEESDFQPPKVIRRPELIEKSSISTSSVMPFNRSSNRNKFRIINSVDRKNVSLNNQTHEGPISKFAIRESGSRILSPVDKKTNGWNESYRSQKPRLRSIQDSPGLKHQLEEMLEA</sequence>
<accession>A0A3S3MGV9</accession>
<keyword evidence="3" id="KW-1185">Reference proteome</keyword>
<dbReference type="InterPro" id="IPR033334">
    <property type="entry name" value="LNG1/2"/>
</dbReference>
<protein>
    <submittedName>
        <fullName evidence="2">Protein LONGIFOLIA 1-like protein</fullName>
    </submittedName>
</protein>
<evidence type="ECO:0000313" key="2">
    <source>
        <dbReference type="EMBL" id="RWR76169.1"/>
    </source>
</evidence>
<feature type="compositionally biased region" description="Low complexity" evidence="1">
    <location>
        <begin position="219"/>
        <end position="229"/>
    </location>
</feature>
<dbReference type="Proteomes" id="UP000283530">
    <property type="component" value="Unassembled WGS sequence"/>
</dbReference>
<proteinExistence type="predicted"/>
<feature type="compositionally biased region" description="Polar residues" evidence="1">
    <location>
        <begin position="247"/>
        <end position="256"/>
    </location>
</feature>
<feature type="region of interest" description="Disordered" evidence="1">
    <location>
        <begin position="436"/>
        <end position="473"/>
    </location>
</feature>
<dbReference type="GO" id="GO:0051513">
    <property type="term" value="P:regulation of monopolar cell growth"/>
    <property type="evidence" value="ECO:0007669"/>
    <property type="project" value="InterPro"/>
</dbReference>
<comment type="caution">
    <text evidence="2">The sequence shown here is derived from an EMBL/GenBank/DDBJ whole genome shotgun (WGS) entry which is preliminary data.</text>
</comment>
<gene>
    <name evidence="2" type="ORF">CKAN_00459200</name>
</gene>
<dbReference type="PANTHER" id="PTHR31680">
    <property type="entry name" value="LONGIFOLIA PROTEIN"/>
    <property type="match status" value="1"/>
</dbReference>
<feature type="compositionally biased region" description="Basic and acidic residues" evidence="1">
    <location>
        <begin position="257"/>
        <end position="266"/>
    </location>
</feature>
<dbReference type="STRING" id="337451.A0A3S3MGV9"/>
<dbReference type="EMBL" id="QPKB01000002">
    <property type="protein sequence ID" value="RWR76169.1"/>
    <property type="molecule type" value="Genomic_DNA"/>
</dbReference>
<feature type="region of interest" description="Disordered" evidence="1">
    <location>
        <begin position="209"/>
        <end position="270"/>
    </location>
</feature>